<organism evidence="1 2">
    <name type="scientific">Rhizobium viscosum</name>
    <name type="common">Arthrobacter viscosus</name>
    <dbReference type="NCBI Taxonomy" id="1673"/>
    <lineage>
        <taxon>Bacteria</taxon>
        <taxon>Pseudomonadati</taxon>
        <taxon>Pseudomonadota</taxon>
        <taxon>Alphaproteobacteria</taxon>
        <taxon>Hyphomicrobiales</taxon>
        <taxon>Rhizobiaceae</taxon>
        <taxon>Rhizobium/Agrobacterium group</taxon>
        <taxon>Rhizobium</taxon>
    </lineage>
</organism>
<name>A0ABR9IVT7_RHIVS</name>
<evidence type="ECO:0000313" key="2">
    <source>
        <dbReference type="Proteomes" id="UP000620262"/>
    </source>
</evidence>
<sequence>MTVTFPLTEKRNADELLKHLIQHNLSYPGNCAVSLKAHVALVTSSHTFALSTARTAW</sequence>
<dbReference type="EMBL" id="JADBEC010000002">
    <property type="protein sequence ID" value="MBE1507309.1"/>
    <property type="molecule type" value="Genomic_DNA"/>
</dbReference>
<accession>A0ABR9IVT7</accession>
<dbReference type="RefSeq" id="WP_007813042.1">
    <property type="nucleotide sequence ID" value="NZ_BAAAVL010000012.1"/>
</dbReference>
<evidence type="ECO:0000313" key="1">
    <source>
        <dbReference type="EMBL" id="MBE1507309.1"/>
    </source>
</evidence>
<gene>
    <name evidence="1" type="ORF">H4W29_004554</name>
</gene>
<keyword evidence="2" id="KW-1185">Reference proteome</keyword>
<protein>
    <submittedName>
        <fullName evidence="1">Uncharacterized protein</fullName>
    </submittedName>
</protein>
<reference evidence="1 2" key="1">
    <citation type="submission" date="2020-10" db="EMBL/GenBank/DDBJ databases">
        <title>Sequencing the genomes of 1000 actinobacteria strains.</title>
        <authorList>
            <person name="Klenk H.-P."/>
        </authorList>
    </citation>
    <scope>NUCLEOTIDE SEQUENCE [LARGE SCALE GENOMIC DNA]</scope>
    <source>
        <strain evidence="1 2">DSM 7307</strain>
    </source>
</reference>
<proteinExistence type="predicted"/>
<dbReference type="Proteomes" id="UP000620262">
    <property type="component" value="Unassembled WGS sequence"/>
</dbReference>
<comment type="caution">
    <text evidence="1">The sequence shown here is derived from an EMBL/GenBank/DDBJ whole genome shotgun (WGS) entry which is preliminary data.</text>
</comment>